<reference evidence="1 2" key="1">
    <citation type="submission" date="2024-01" db="EMBL/GenBank/DDBJ databases">
        <title>The complete chloroplast genome sequence of Lithospermum erythrorhizon: insights into the phylogenetic relationship among Boraginaceae species and the maternal lineages of purple gromwells.</title>
        <authorList>
            <person name="Okada T."/>
            <person name="Watanabe K."/>
        </authorList>
    </citation>
    <scope>NUCLEOTIDE SEQUENCE [LARGE SCALE GENOMIC DNA]</scope>
</reference>
<protein>
    <submittedName>
        <fullName evidence="1">Uncharacterized protein</fullName>
    </submittedName>
</protein>
<comment type="caution">
    <text evidence="1">The sequence shown here is derived from an EMBL/GenBank/DDBJ whole genome shotgun (WGS) entry which is preliminary data.</text>
</comment>
<evidence type="ECO:0000313" key="1">
    <source>
        <dbReference type="EMBL" id="GAA0156866.1"/>
    </source>
</evidence>
<dbReference type="AlphaFoldDB" id="A0AAV3Q0E9"/>
<accession>A0AAV3Q0E9</accession>
<proteinExistence type="predicted"/>
<gene>
    <name evidence="1" type="ORF">LIER_14255</name>
</gene>
<evidence type="ECO:0000313" key="2">
    <source>
        <dbReference type="Proteomes" id="UP001454036"/>
    </source>
</evidence>
<dbReference type="EMBL" id="BAABME010002967">
    <property type="protein sequence ID" value="GAA0156866.1"/>
    <property type="molecule type" value="Genomic_DNA"/>
</dbReference>
<keyword evidence="2" id="KW-1185">Reference proteome</keyword>
<name>A0AAV3Q0E9_LITER</name>
<dbReference type="Proteomes" id="UP001454036">
    <property type="component" value="Unassembled WGS sequence"/>
</dbReference>
<organism evidence="1 2">
    <name type="scientific">Lithospermum erythrorhizon</name>
    <name type="common">Purple gromwell</name>
    <name type="synonym">Lithospermum officinale var. erythrorhizon</name>
    <dbReference type="NCBI Taxonomy" id="34254"/>
    <lineage>
        <taxon>Eukaryota</taxon>
        <taxon>Viridiplantae</taxon>
        <taxon>Streptophyta</taxon>
        <taxon>Embryophyta</taxon>
        <taxon>Tracheophyta</taxon>
        <taxon>Spermatophyta</taxon>
        <taxon>Magnoliopsida</taxon>
        <taxon>eudicotyledons</taxon>
        <taxon>Gunneridae</taxon>
        <taxon>Pentapetalae</taxon>
        <taxon>asterids</taxon>
        <taxon>lamiids</taxon>
        <taxon>Boraginales</taxon>
        <taxon>Boraginaceae</taxon>
        <taxon>Boraginoideae</taxon>
        <taxon>Lithospermeae</taxon>
        <taxon>Lithospermum</taxon>
    </lineage>
</organism>
<sequence length="83" mass="9373">MIRGSCEGWPALVLVLRPHTKLPGYGYTLPPFRVIWEIATPFCPSRPKTCMRSLPGSASRWAHWSRSCKISGVKSATTLETWR</sequence>